<organism evidence="2 3">
    <name type="scientific">Ectopseudomonas composti</name>
    <dbReference type="NCBI Taxonomy" id="658457"/>
    <lineage>
        <taxon>Bacteria</taxon>
        <taxon>Pseudomonadati</taxon>
        <taxon>Pseudomonadota</taxon>
        <taxon>Gammaproteobacteria</taxon>
        <taxon>Pseudomonadales</taxon>
        <taxon>Pseudomonadaceae</taxon>
        <taxon>Ectopseudomonas</taxon>
    </lineage>
</organism>
<dbReference type="Proteomes" id="UP000023842">
    <property type="component" value="Unassembled WGS sequence"/>
</dbReference>
<keyword evidence="3" id="KW-1185">Reference proteome</keyword>
<sequence length="169" mass="19120">MKLSIFWLSSVMVFLLLVRAPQALSVEGSSLSADRQKLVDAELSNDWGTFKDYIWTSIDEGGFHAPAEEADSIIAYKQADRRSGFLLKSEIIESVDLFQENGITLAVIQVTRSFSHPLFPGEFVNDSNQIYGIREANESHWRFNATTCFSKEKFFSLFPITAARINQNK</sequence>
<name>A0ABN0SC36_9GAMM</name>
<accession>A0ABN0SC36</accession>
<evidence type="ECO:0000313" key="2">
    <source>
        <dbReference type="EMBL" id="EZH80207.1"/>
    </source>
</evidence>
<keyword evidence="1" id="KW-0732">Signal</keyword>
<feature type="chain" id="PRO_5045391369" evidence="1">
    <location>
        <begin position="26"/>
        <end position="169"/>
    </location>
</feature>
<feature type="signal peptide" evidence="1">
    <location>
        <begin position="1"/>
        <end position="25"/>
    </location>
</feature>
<dbReference type="RefSeq" id="WP_037001833.1">
    <property type="nucleotide sequence ID" value="NZ_JFJN01000043.1"/>
</dbReference>
<gene>
    <name evidence="2" type="ORF">AU05_14130</name>
</gene>
<comment type="caution">
    <text evidence="2">The sequence shown here is derived from an EMBL/GenBank/DDBJ whole genome shotgun (WGS) entry which is preliminary data.</text>
</comment>
<evidence type="ECO:0000313" key="3">
    <source>
        <dbReference type="Proteomes" id="UP000023842"/>
    </source>
</evidence>
<protein>
    <submittedName>
        <fullName evidence="2">Uncharacterized protein</fullName>
    </submittedName>
</protein>
<reference evidence="3" key="1">
    <citation type="journal article" date="2014" name="Genome Announc.">
        <title>Draft Genome Sequence of the algae degrading bacterium Pseudomonas mendocina AD6.</title>
        <authorList>
            <person name="Barney B.M."/>
            <person name="Lenneman E.M."/>
        </authorList>
    </citation>
    <scope>NUCLEOTIDE SEQUENCE [LARGE SCALE GENOMIC DNA]</scope>
    <source>
        <strain evidence="3">AD6</strain>
    </source>
</reference>
<dbReference type="EMBL" id="JFJN01000043">
    <property type="protein sequence ID" value="EZH80207.1"/>
    <property type="molecule type" value="Genomic_DNA"/>
</dbReference>
<evidence type="ECO:0000256" key="1">
    <source>
        <dbReference type="SAM" id="SignalP"/>
    </source>
</evidence>
<proteinExistence type="predicted"/>